<dbReference type="EMBL" id="JAPCHY010000008">
    <property type="protein sequence ID" value="MCW4472839.1"/>
    <property type="molecule type" value="Genomic_DNA"/>
</dbReference>
<reference evidence="2 3" key="1">
    <citation type="submission" date="2022-10" db="EMBL/GenBank/DDBJ databases">
        <title>Xanthomonas sp. H13-6.</title>
        <authorList>
            <person name="Liu X."/>
            <person name="Deng Z."/>
            <person name="Jiang Y."/>
            <person name="Yu T."/>
            <person name="Ai J."/>
        </authorList>
    </citation>
    <scope>NUCLEOTIDE SEQUENCE [LARGE SCALE GENOMIC DNA]</scope>
    <source>
        <strain evidence="2 3">H13-6</strain>
    </source>
</reference>
<protein>
    <submittedName>
        <fullName evidence="2">Uncharacterized protein</fullName>
    </submittedName>
</protein>
<proteinExistence type="predicted"/>
<gene>
    <name evidence="2" type="ORF">OK345_10010</name>
</gene>
<evidence type="ECO:0000313" key="3">
    <source>
        <dbReference type="Proteomes" id="UP001209922"/>
    </source>
</evidence>
<feature type="compositionally biased region" description="Polar residues" evidence="1">
    <location>
        <begin position="1"/>
        <end position="11"/>
    </location>
</feature>
<evidence type="ECO:0000256" key="1">
    <source>
        <dbReference type="SAM" id="MobiDB-lite"/>
    </source>
</evidence>
<evidence type="ECO:0000313" key="2">
    <source>
        <dbReference type="EMBL" id="MCW4472839.1"/>
    </source>
</evidence>
<sequence>MHADTASTGACESSMGRAHGHHPRRVGQGPPARNDRRGEATYGSNAAAMHDAVAAMPGSRPMVRHRPVECLSTESASRASPAAQDGHQLKRAVAVTVRPVP</sequence>
<comment type="caution">
    <text evidence="2">The sequence shown here is derived from an EMBL/GenBank/DDBJ whole genome shotgun (WGS) entry which is preliminary data.</text>
</comment>
<name>A0ABT3JWG9_9XANT</name>
<dbReference type="RefSeq" id="WP_265127828.1">
    <property type="nucleotide sequence ID" value="NZ_JAPCHY010000008.1"/>
</dbReference>
<organism evidence="2 3">
    <name type="scientific">Xanthomonas chitinilytica</name>
    <dbReference type="NCBI Taxonomy" id="2989819"/>
    <lineage>
        <taxon>Bacteria</taxon>
        <taxon>Pseudomonadati</taxon>
        <taxon>Pseudomonadota</taxon>
        <taxon>Gammaproteobacteria</taxon>
        <taxon>Lysobacterales</taxon>
        <taxon>Lysobacteraceae</taxon>
        <taxon>Xanthomonas</taxon>
    </lineage>
</organism>
<accession>A0ABT3JWG9</accession>
<dbReference type="Proteomes" id="UP001209922">
    <property type="component" value="Unassembled WGS sequence"/>
</dbReference>
<feature type="region of interest" description="Disordered" evidence="1">
    <location>
        <begin position="1"/>
        <end position="41"/>
    </location>
</feature>
<keyword evidence="3" id="KW-1185">Reference proteome</keyword>